<dbReference type="SUPFAM" id="SSF56784">
    <property type="entry name" value="HAD-like"/>
    <property type="match status" value="1"/>
</dbReference>
<evidence type="ECO:0000256" key="3">
    <source>
        <dbReference type="SAM" id="MobiDB-lite"/>
    </source>
</evidence>
<feature type="repeat" description="NHL" evidence="2">
    <location>
        <begin position="816"/>
        <end position="851"/>
    </location>
</feature>
<keyword evidence="6" id="KW-1185">Reference proteome</keyword>
<dbReference type="OrthoDB" id="533095at2759"/>
<dbReference type="PROSITE" id="PS51125">
    <property type="entry name" value="NHL"/>
    <property type="match status" value="2"/>
</dbReference>
<reference evidence="5" key="1">
    <citation type="submission" date="2020-12" db="EMBL/GenBank/DDBJ databases">
        <authorList>
            <person name="Iha C."/>
        </authorList>
    </citation>
    <scope>NUCLEOTIDE SEQUENCE</scope>
</reference>
<feature type="repeat" description="NHL" evidence="2">
    <location>
        <begin position="876"/>
        <end position="906"/>
    </location>
</feature>
<dbReference type="InterPro" id="IPR012336">
    <property type="entry name" value="Thioredoxin-like_fold"/>
</dbReference>
<keyword evidence="1" id="KW-0677">Repeat</keyword>
<dbReference type="InterPro" id="IPR045302">
    <property type="entry name" value="NHL2_NHL_rpt_dom"/>
</dbReference>
<dbReference type="SUPFAM" id="SSF101898">
    <property type="entry name" value="NHL repeat"/>
    <property type="match status" value="1"/>
</dbReference>
<feature type="domain" description="Thioredoxin" evidence="4">
    <location>
        <begin position="410"/>
        <end position="556"/>
    </location>
</feature>
<dbReference type="InterPro" id="IPR001258">
    <property type="entry name" value="NHL_repeat"/>
</dbReference>
<dbReference type="InterPro" id="IPR006439">
    <property type="entry name" value="HAD-SF_hydro_IA"/>
</dbReference>
<evidence type="ECO:0000313" key="6">
    <source>
        <dbReference type="Proteomes" id="UP000708148"/>
    </source>
</evidence>
<dbReference type="InterPro" id="IPR013766">
    <property type="entry name" value="Thioredoxin_domain"/>
</dbReference>
<dbReference type="PRINTS" id="PR00413">
    <property type="entry name" value="HADHALOGNASE"/>
</dbReference>
<name>A0A8S1J1Q7_9CHLO</name>
<dbReference type="InterPro" id="IPR011042">
    <property type="entry name" value="6-blade_b-propeller_TolB-like"/>
</dbReference>
<dbReference type="PROSITE" id="PS51352">
    <property type="entry name" value="THIOREDOXIN_2"/>
    <property type="match status" value="1"/>
</dbReference>
<dbReference type="AlphaFoldDB" id="A0A8S1J1Q7"/>
<dbReference type="Gene3D" id="2.120.10.30">
    <property type="entry name" value="TolB, C-terminal domain"/>
    <property type="match status" value="2"/>
</dbReference>
<evidence type="ECO:0000313" key="5">
    <source>
        <dbReference type="EMBL" id="CAD7700093.1"/>
    </source>
</evidence>
<dbReference type="Gene3D" id="3.40.30.10">
    <property type="entry name" value="Glutaredoxin"/>
    <property type="match status" value="1"/>
</dbReference>
<dbReference type="EMBL" id="CAJHUC010001175">
    <property type="protein sequence ID" value="CAD7700093.1"/>
    <property type="molecule type" value="Genomic_DNA"/>
</dbReference>
<dbReference type="CDD" id="cd07505">
    <property type="entry name" value="HAD_BPGM-like"/>
    <property type="match status" value="1"/>
</dbReference>
<dbReference type="Pfam" id="PF01436">
    <property type="entry name" value="NHL"/>
    <property type="match status" value="3"/>
</dbReference>
<dbReference type="PANTHER" id="PTHR46388">
    <property type="entry name" value="NHL REPEAT-CONTAINING PROTEIN 2"/>
    <property type="match status" value="1"/>
</dbReference>
<evidence type="ECO:0000256" key="2">
    <source>
        <dbReference type="PROSITE-ProRule" id="PRU00504"/>
    </source>
</evidence>
<protein>
    <recommendedName>
        <fullName evidence="4">Thioredoxin domain-containing protein</fullName>
    </recommendedName>
</protein>
<dbReference type="Pfam" id="PF13905">
    <property type="entry name" value="Thioredoxin_8"/>
    <property type="match status" value="1"/>
</dbReference>
<dbReference type="NCBIfam" id="TIGR01509">
    <property type="entry name" value="HAD-SF-IA-v3"/>
    <property type="match status" value="1"/>
</dbReference>
<dbReference type="InterPro" id="IPR036249">
    <property type="entry name" value="Thioredoxin-like_sf"/>
</dbReference>
<gene>
    <name evidence="5" type="ORF">OSTQU699_LOCUS5452</name>
</gene>
<dbReference type="SFLD" id="SFLDS00003">
    <property type="entry name" value="Haloacid_Dehalogenase"/>
    <property type="match status" value="1"/>
</dbReference>
<dbReference type="FunFam" id="3.40.30.10:FF:000320">
    <property type="entry name" value="NHL repeat-containing protein 2"/>
    <property type="match status" value="1"/>
</dbReference>
<dbReference type="PANTHER" id="PTHR46388:SF2">
    <property type="entry name" value="NHL REPEAT-CONTAINING PROTEIN 2"/>
    <property type="match status" value="1"/>
</dbReference>
<dbReference type="SFLD" id="SFLDG01129">
    <property type="entry name" value="C1.5:_HAD__Beta-PGM__Phosphata"/>
    <property type="match status" value="1"/>
</dbReference>
<evidence type="ECO:0000256" key="1">
    <source>
        <dbReference type="ARBA" id="ARBA00022737"/>
    </source>
</evidence>
<dbReference type="Gene3D" id="3.40.50.1000">
    <property type="entry name" value="HAD superfamily/HAD-like"/>
    <property type="match status" value="1"/>
</dbReference>
<dbReference type="InterPro" id="IPR023214">
    <property type="entry name" value="HAD_sf"/>
</dbReference>
<dbReference type="Pfam" id="PF00702">
    <property type="entry name" value="Hydrolase"/>
    <property type="match status" value="1"/>
</dbReference>
<comment type="caution">
    <text evidence="5">The sequence shown here is derived from an EMBL/GenBank/DDBJ whole genome shotgun (WGS) entry which is preliminary data.</text>
</comment>
<dbReference type="Proteomes" id="UP000708148">
    <property type="component" value="Unassembled WGS sequence"/>
</dbReference>
<organism evidence="5 6">
    <name type="scientific">Ostreobium quekettii</name>
    <dbReference type="NCBI Taxonomy" id="121088"/>
    <lineage>
        <taxon>Eukaryota</taxon>
        <taxon>Viridiplantae</taxon>
        <taxon>Chlorophyta</taxon>
        <taxon>core chlorophytes</taxon>
        <taxon>Ulvophyceae</taxon>
        <taxon>TCBD clade</taxon>
        <taxon>Bryopsidales</taxon>
        <taxon>Ostreobineae</taxon>
        <taxon>Ostreobiaceae</taxon>
        <taxon>Ostreobium</taxon>
    </lineage>
</organism>
<dbReference type="InterPro" id="IPR036412">
    <property type="entry name" value="HAD-like_sf"/>
</dbReference>
<dbReference type="SUPFAM" id="SSF52833">
    <property type="entry name" value="Thioredoxin-like"/>
    <property type="match status" value="1"/>
</dbReference>
<proteinExistence type="predicted"/>
<feature type="region of interest" description="Disordered" evidence="3">
    <location>
        <begin position="682"/>
        <end position="701"/>
    </location>
</feature>
<dbReference type="InterPro" id="IPR023198">
    <property type="entry name" value="PGP-like_dom2"/>
</dbReference>
<dbReference type="CDD" id="cd14951">
    <property type="entry name" value="NHL-2_like"/>
    <property type="match status" value="1"/>
</dbReference>
<dbReference type="Gene3D" id="1.10.150.240">
    <property type="entry name" value="Putative phosphatase, domain 2"/>
    <property type="match status" value="1"/>
</dbReference>
<evidence type="ECO:0000259" key="4">
    <source>
        <dbReference type="PROSITE" id="PS51352"/>
    </source>
</evidence>
<accession>A0A8S1J1Q7</accession>
<sequence length="1073" mass="113019">MGSEASPSTALRGPILSRSIRPRAAIRDLCRPSRRRFGDARQRGIAPVGGRMCYPAGHAGGRRGVEGRGSAGAVSAGGAVGDEEAGLEAVLFDMDGVLCDSEVISRRAAVEVMKELYNLDVTVEDFVPFGGQGEKYFLGGVAKKYGADFDADKAKAKFFDIYFKKYAKPGAGIGYPGALELVRACKDAGMKVALASSADLVKVEANLLAADLPIEMFDVVMSADAFERLKPAPDIFLAAAAKLGVKPASCIVIEDALAGVQASVAAGIPCVAVKTTFSEDELLKEGAVCAYPEISAISLDDLRAAYAGNTGSGGPPAATDQIQEFLEGEVPLPGGYTTSRRDALKILNLFALASIGGYIVASNAKAMSYATPKAIMNSLLSFASINNGVGGGEGSRVDSFKRYIKGIEDRGGGELVPEFPSGLTWFNSPPLHLARELRGKLLVLDFWTYCCINCMHVLPDLAAIEQKFAGKPVAVVGVHSAKFDNEKDSDAIRSAVLRYDISHPVVNDGNMVLWRKLGVSSWPTLMVVSPSGRVLLQLQGEGHRKDLDDILSAGLEYYGEKGDLDSSPVPQTLERNKDARLLKSPLRFPGKIATDVDGDRLFISDSNDHRIIITTLDGKFLTQIGGNGPHLEDGSFSECAFNRPQGLSFDASRNVLYVADTENHALREIDLSGQQVRTLAGNGYQGSDYSGGKKGQSQQLSSPWDVQVDAKGENVFVAMAGTHQIWRYNVADGKIGAFSGNGFERNKNSERAIGTSWAQPSGLSMTADGSEVFVADSESSSIRKFNSQTGASQGCVGGDAVFADNLFKFGDKDGTGQSALLQHPLGVCVAASGKVYVADSYNHRIKELDPATNTITTIAGSGALGYADGAGTSAKLAEPGGIAVGPQGTLLVADTNNGAIRVLAPDSRRLSTLELSGVPPPAVSPLEIVVDADAPPPGRVVRANPLDAQSGEVQVFVRFPSGFHYTKGARSSFQSRLVGPGASGVTLAPASGELRDAAGPAATVRFSGGARADRATIQIDARVYFCEEGKECLLDEVRFEVPLMAGGRAGSSQVAKVEEIVSKKAPRVDVAAL</sequence>